<evidence type="ECO:0000313" key="3">
    <source>
        <dbReference type="Proteomes" id="UP000800036"/>
    </source>
</evidence>
<sequence length="436" mass="46912">MTFAFDDDTALLKNFLSRAAASKANKADNIARRESLQNRRDSDVVRHALASPRKVLEDKDPNSPSKYDNDVTLDLSQTLTLSMEPSAPLSPSKVVAENEEGNVDDSKSGRTSRRSSRAKKSRLPAPSLIPTDPPKISVKRDGGDPVILKKTDAQELSLLTRTNTRKNKQGAVNVNVRLLKISNEARTAEEAAPDTADTTDTAKSVVQVPGKKYVRWDSQLTYFQEDTEAIANALADAESLATPDELSSAPPSAMPMKLKAPKVPRDTTATPKVRKIRNLGSTNGTPGKCLLTPASLLPDVVLDDKDEPRERQRERSLKPKSSRLRKGPLAGTDTISAPAPVELPLPVLEISPVGIDPTKAATATKERKSRLATPKKVKLPQLSSSALGDGKENQKTGIASPPKRGIRMPSVGVPSSSSLEIASGATGLPRRRGRKV</sequence>
<dbReference type="OrthoDB" id="4207369at2759"/>
<feature type="compositionally biased region" description="Basic and acidic residues" evidence="1">
    <location>
        <begin position="302"/>
        <end position="317"/>
    </location>
</feature>
<feature type="region of interest" description="Disordered" evidence="1">
    <location>
        <begin position="83"/>
        <end position="144"/>
    </location>
</feature>
<dbReference type="AlphaFoldDB" id="A0A6A5UYQ0"/>
<accession>A0A6A5UYQ0</accession>
<organism evidence="2 3">
    <name type="scientific">Bimuria novae-zelandiae CBS 107.79</name>
    <dbReference type="NCBI Taxonomy" id="1447943"/>
    <lineage>
        <taxon>Eukaryota</taxon>
        <taxon>Fungi</taxon>
        <taxon>Dikarya</taxon>
        <taxon>Ascomycota</taxon>
        <taxon>Pezizomycotina</taxon>
        <taxon>Dothideomycetes</taxon>
        <taxon>Pleosporomycetidae</taxon>
        <taxon>Pleosporales</taxon>
        <taxon>Massarineae</taxon>
        <taxon>Didymosphaeriaceae</taxon>
        <taxon>Bimuria</taxon>
    </lineage>
</organism>
<feature type="compositionally biased region" description="Basic and acidic residues" evidence="1">
    <location>
        <begin position="25"/>
        <end position="46"/>
    </location>
</feature>
<gene>
    <name evidence="2" type="ORF">BU23DRAFT_557575</name>
</gene>
<evidence type="ECO:0000256" key="1">
    <source>
        <dbReference type="SAM" id="MobiDB-lite"/>
    </source>
</evidence>
<feature type="compositionally biased region" description="Basic residues" evidence="1">
    <location>
        <begin position="110"/>
        <end position="122"/>
    </location>
</feature>
<dbReference type="Proteomes" id="UP000800036">
    <property type="component" value="Unassembled WGS sequence"/>
</dbReference>
<feature type="region of interest" description="Disordered" evidence="1">
    <location>
        <begin position="300"/>
        <end position="341"/>
    </location>
</feature>
<evidence type="ECO:0000313" key="2">
    <source>
        <dbReference type="EMBL" id="KAF1969560.1"/>
    </source>
</evidence>
<keyword evidence="3" id="KW-1185">Reference proteome</keyword>
<feature type="region of interest" description="Disordered" evidence="1">
    <location>
        <begin position="241"/>
        <end position="268"/>
    </location>
</feature>
<reference evidence="2" key="1">
    <citation type="journal article" date="2020" name="Stud. Mycol.">
        <title>101 Dothideomycetes genomes: a test case for predicting lifestyles and emergence of pathogens.</title>
        <authorList>
            <person name="Haridas S."/>
            <person name="Albert R."/>
            <person name="Binder M."/>
            <person name="Bloem J."/>
            <person name="Labutti K."/>
            <person name="Salamov A."/>
            <person name="Andreopoulos B."/>
            <person name="Baker S."/>
            <person name="Barry K."/>
            <person name="Bills G."/>
            <person name="Bluhm B."/>
            <person name="Cannon C."/>
            <person name="Castanera R."/>
            <person name="Culley D."/>
            <person name="Daum C."/>
            <person name="Ezra D."/>
            <person name="Gonzalez J."/>
            <person name="Henrissat B."/>
            <person name="Kuo A."/>
            <person name="Liang C."/>
            <person name="Lipzen A."/>
            <person name="Lutzoni F."/>
            <person name="Magnuson J."/>
            <person name="Mondo S."/>
            <person name="Nolan M."/>
            <person name="Ohm R."/>
            <person name="Pangilinan J."/>
            <person name="Park H.-J."/>
            <person name="Ramirez L."/>
            <person name="Alfaro M."/>
            <person name="Sun H."/>
            <person name="Tritt A."/>
            <person name="Yoshinaga Y."/>
            <person name="Zwiers L.-H."/>
            <person name="Turgeon B."/>
            <person name="Goodwin S."/>
            <person name="Spatafora J."/>
            <person name="Crous P."/>
            <person name="Grigoriev I."/>
        </authorList>
    </citation>
    <scope>NUCLEOTIDE SEQUENCE</scope>
    <source>
        <strain evidence="2">CBS 107.79</strain>
    </source>
</reference>
<feature type="compositionally biased region" description="Basic residues" evidence="1">
    <location>
        <begin position="367"/>
        <end position="378"/>
    </location>
</feature>
<feature type="region of interest" description="Disordered" evidence="1">
    <location>
        <begin position="23"/>
        <end position="70"/>
    </location>
</feature>
<feature type="region of interest" description="Disordered" evidence="1">
    <location>
        <begin position="356"/>
        <end position="436"/>
    </location>
</feature>
<proteinExistence type="predicted"/>
<name>A0A6A5UYQ0_9PLEO</name>
<protein>
    <submittedName>
        <fullName evidence="2">Uncharacterized protein</fullName>
    </submittedName>
</protein>
<dbReference type="EMBL" id="ML976708">
    <property type="protein sequence ID" value="KAF1969560.1"/>
    <property type="molecule type" value="Genomic_DNA"/>
</dbReference>